<protein>
    <submittedName>
        <fullName evidence="5">ABC transporter ATP-binding protein</fullName>
    </submittedName>
</protein>
<dbReference type="Gene3D" id="3.40.50.300">
    <property type="entry name" value="P-loop containing nucleotide triphosphate hydrolases"/>
    <property type="match status" value="1"/>
</dbReference>
<evidence type="ECO:0000313" key="5">
    <source>
        <dbReference type="EMBL" id="QQO10426.1"/>
    </source>
</evidence>
<dbReference type="InterPro" id="IPR050166">
    <property type="entry name" value="ABC_transporter_ATP-bind"/>
</dbReference>
<reference evidence="5" key="1">
    <citation type="submission" date="2021-01" db="EMBL/GenBank/DDBJ databases">
        <title>Description of Breznakiella homolactica.</title>
        <authorList>
            <person name="Song Y."/>
            <person name="Brune A."/>
        </authorList>
    </citation>
    <scope>NUCLEOTIDE SEQUENCE</scope>
    <source>
        <strain evidence="5">RmG30</strain>
    </source>
</reference>
<organism evidence="5 6">
    <name type="scientific">Breznakiella homolactica</name>
    <dbReference type="NCBI Taxonomy" id="2798577"/>
    <lineage>
        <taxon>Bacteria</taxon>
        <taxon>Pseudomonadati</taxon>
        <taxon>Spirochaetota</taxon>
        <taxon>Spirochaetia</taxon>
        <taxon>Spirochaetales</taxon>
        <taxon>Breznakiellaceae</taxon>
        <taxon>Breznakiella</taxon>
    </lineage>
</organism>
<evidence type="ECO:0000256" key="1">
    <source>
        <dbReference type="ARBA" id="ARBA00022448"/>
    </source>
</evidence>
<keyword evidence="2" id="KW-0547">Nucleotide-binding</keyword>
<dbReference type="RefSeq" id="WP_215627730.1">
    <property type="nucleotide sequence ID" value="NZ_CP067089.2"/>
</dbReference>
<keyword evidence="3 5" id="KW-0067">ATP-binding</keyword>
<evidence type="ECO:0000313" key="6">
    <source>
        <dbReference type="Proteomes" id="UP000595917"/>
    </source>
</evidence>
<keyword evidence="1" id="KW-0813">Transport</keyword>
<dbReference type="CDD" id="cd03293">
    <property type="entry name" value="ABC_NrtD_SsuB_transporters"/>
    <property type="match status" value="1"/>
</dbReference>
<dbReference type="SUPFAM" id="SSF52540">
    <property type="entry name" value="P-loop containing nucleoside triphosphate hydrolases"/>
    <property type="match status" value="1"/>
</dbReference>
<evidence type="ECO:0000259" key="4">
    <source>
        <dbReference type="PROSITE" id="PS50893"/>
    </source>
</evidence>
<dbReference type="InterPro" id="IPR017871">
    <property type="entry name" value="ABC_transporter-like_CS"/>
</dbReference>
<dbReference type="PANTHER" id="PTHR42788:SF13">
    <property type="entry name" value="ALIPHATIC SULFONATES IMPORT ATP-BINDING PROTEIN SSUB"/>
    <property type="match status" value="1"/>
</dbReference>
<dbReference type="Pfam" id="PF00005">
    <property type="entry name" value="ABC_tran"/>
    <property type="match status" value="1"/>
</dbReference>
<dbReference type="GO" id="GO:0016887">
    <property type="term" value="F:ATP hydrolysis activity"/>
    <property type="evidence" value="ECO:0007669"/>
    <property type="project" value="InterPro"/>
</dbReference>
<sequence length="254" mass="28237">MVDIRDLTIEYPLPGGETVKAVESAAAVFPAGSISAVLGPSGCGKTSIIHAAAGLLKPLSGRITIDGIPVSGIRKTTSVIFQDYGLLPWKTVLANAELPLTVAGMEKSRRRERVLPILEEFGLWKFRKLYPRQLSGGMKQRLAIARSLAAEPDLLLMDEPFSSLDALTREDAQDFLLSVRKKRNLTIIMVTHSIEEAVYLSENVFVMTGRNPGTISKHFAVQKDEARDFREDPRFQELCGTIRHYLKDSREENR</sequence>
<feature type="domain" description="ABC transporter" evidence="4">
    <location>
        <begin position="2"/>
        <end position="234"/>
    </location>
</feature>
<dbReference type="PROSITE" id="PS50893">
    <property type="entry name" value="ABC_TRANSPORTER_2"/>
    <property type="match status" value="1"/>
</dbReference>
<dbReference type="PANTHER" id="PTHR42788">
    <property type="entry name" value="TAURINE IMPORT ATP-BINDING PROTEIN-RELATED"/>
    <property type="match status" value="1"/>
</dbReference>
<dbReference type="AlphaFoldDB" id="A0A7T7XQ23"/>
<gene>
    <name evidence="5" type="ORF">JFL75_05770</name>
</gene>
<evidence type="ECO:0000256" key="2">
    <source>
        <dbReference type="ARBA" id="ARBA00022741"/>
    </source>
</evidence>
<dbReference type="KEGG" id="bhc:JFL75_05770"/>
<evidence type="ECO:0000256" key="3">
    <source>
        <dbReference type="ARBA" id="ARBA00022840"/>
    </source>
</evidence>
<dbReference type="InterPro" id="IPR027417">
    <property type="entry name" value="P-loop_NTPase"/>
</dbReference>
<keyword evidence="6" id="KW-1185">Reference proteome</keyword>
<dbReference type="SMART" id="SM00382">
    <property type="entry name" value="AAA"/>
    <property type="match status" value="1"/>
</dbReference>
<dbReference type="Proteomes" id="UP000595917">
    <property type="component" value="Chromosome"/>
</dbReference>
<name>A0A7T7XQ23_9SPIR</name>
<dbReference type="PROSITE" id="PS00211">
    <property type="entry name" value="ABC_TRANSPORTER_1"/>
    <property type="match status" value="1"/>
</dbReference>
<accession>A0A7T7XQ23</accession>
<dbReference type="EMBL" id="CP067089">
    <property type="protein sequence ID" value="QQO10426.1"/>
    <property type="molecule type" value="Genomic_DNA"/>
</dbReference>
<dbReference type="GO" id="GO:0005524">
    <property type="term" value="F:ATP binding"/>
    <property type="evidence" value="ECO:0007669"/>
    <property type="project" value="UniProtKB-KW"/>
</dbReference>
<proteinExistence type="predicted"/>
<dbReference type="InterPro" id="IPR003593">
    <property type="entry name" value="AAA+_ATPase"/>
</dbReference>
<dbReference type="InterPro" id="IPR003439">
    <property type="entry name" value="ABC_transporter-like_ATP-bd"/>
</dbReference>